<organism evidence="2 3">
    <name type="scientific">Mycena maculata</name>
    <dbReference type="NCBI Taxonomy" id="230809"/>
    <lineage>
        <taxon>Eukaryota</taxon>
        <taxon>Fungi</taxon>
        <taxon>Dikarya</taxon>
        <taxon>Basidiomycota</taxon>
        <taxon>Agaricomycotina</taxon>
        <taxon>Agaricomycetes</taxon>
        <taxon>Agaricomycetidae</taxon>
        <taxon>Agaricales</taxon>
        <taxon>Marasmiineae</taxon>
        <taxon>Mycenaceae</taxon>
        <taxon>Mycena</taxon>
    </lineage>
</organism>
<evidence type="ECO:0000259" key="1">
    <source>
        <dbReference type="SMART" id="SM00739"/>
    </source>
</evidence>
<feature type="domain" description="KOW" evidence="1">
    <location>
        <begin position="235"/>
        <end position="262"/>
    </location>
</feature>
<accession>A0AAD7HT89</accession>
<keyword evidence="3" id="KW-1185">Reference proteome</keyword>
<dbReference type="EMBL" id="JARJLG010000215">
    <property type="protein sequence ID" value="KAJ7727021.1"/>
    <property type="molecule type" value="Genomic_DNA"/>
</dbReference>
<dbReference type="Proteomes" id="UP001215280">
    <property type="component" value="Unassembled WGS sequence"/>
</dbReference>
<dbReference type="SMART" id="SM00739">
    <property type="entry name" value="KOW"/>
    <property type="match status" value="2"/>
</dbReference>
<dbReference type="AlphaFoldDB" id="A0AAD7HT89"/>
<protein>
    <recommendedName>
        <fullName evidence="1">KOW domain-containing protein</fullName>
    </recommendedName>
</protein>
<feature type="domain" description="KOW" evidence="1">
    <location>
        <begin position="179"/>
        <end position="207"/>
    </location>
</feature>
<evidence type="ECO:0000313" key="2">
    <source>
        <dbReference type="EMBL" id="KAJ7727021.1"/>
    </source>
</evidence>
<evidence type="ECO:0000313" key="3">
    <source>
        <dbReference type="Proteomes" id="UP001215280"/>
    </source>
</evidence>
<reference evidence="2" key="1">
    <citation type="submission" date="2023-03" db="EMBL/GenBank/DDBJ databases">
        <title>Massive genome expansion in bonnet fungi (Mycena s.s.) driven by repeated elements and novel gene families across ecological guilds.</title>
        <authorList>
            <consortium name="Lawrence Berkeley National Laboratory"/>
            <person name="Harder C.B."/>
            <person name="Miyauchi S."/>
            <person name="Viragh M."/>
            <person name="Kuo A."/>
            <person name="Thoen E."/>
            <person name="Andreopoulos B."/>
            <person name="Lu D."/>
            <person name="Skrede I."/>
            <person name="Drula E."/>
            <person name="Henrissat B."/>
            <person name="Morin E."/>
            <person name="Kohler A."/>
            <person name="Barry K."/>
            <person name="LaButti K."/>
            <person name="Morin E."/>
            <person name="Salamov A."/>
            <person name="Lipzen A."/>
            <person name="Mereny Z."/>
            <person name="Hegedus B."/>
            <person name="Baldrian P."/>
            <person name="Stursova M."/>
            <person name="Weitz H."/>
            <person name="Taylor A."/>
            <person name="Grigoriev I.V."/>
            <person name="Nagy L.G."/>
            <person name="Martin F."/>
            <person name="Kauserud H."/>
        </authorList>
    </citation>
    <scope>NUCLEOTIDE SEQUENCE</scope>
    <source>
        <strain evidence="2">CBHHK188m</strain>
    </source>
</reference>
<gene>
    <name evidence="2" type="ORF">DFH07DRAFT_782592</name>
</gene>
<sequence length="664" mass="73440">MAHNALYTAVHDPWFYQVKLHGMQGISPSDVALFDQKDIRPSHAELELWIASGSPDLDIPRRRTPVTMAIMEGDRVVRQVLRWKRATNIPSADDIFLLRDRLPEKEHQAMVQKREEYRAIQRTRTDRDGWVVKITTSETILFGHTRWAIVKHRPDSLQVEPSVVPIADLGHHLLAPVRSVLRNDRVVVVDGEEARAAIGRVVEVKESAGTVTIASSFFNDAEELVEVRINNVDLQFFVNDVVEVTEGPHHGRVGFITHVSPGIVDICDPRPPPPGVDDPEYQQELAMVPWTWRTHGATGRTRRTFHEVTRVGDTLVHKEVNILGGRHGRRTAQADHFKGRQGTVTAWDPRPLTFSGVQTPATLKRFAALGGTRAMLEGARITVRIENHVGPPTQLPIERLSLRSSTAAEPVMLIDSVNAHRWQPWYRPLTLPLPAVVPPLPPLAAPLPPPPFSAFGDATPLWPSGAGSSSPDWQPEPALLVLAGEEDGQWLCLPSLVGKRVDVILCGLPALVGKKHVMVGARLAACEGKCGHLLIQQATYNDLARRVQHGHLDKHKIFVYGFKSTHATPVSCVRPCRVLGDGRRLEDSTERVVILGADCEGRSGEWGLYAQVIQPQDQNPPGTVLSTFARQGGSLRIAFPCRICAFAKNVQMALQATIFSAMSF</sequence>
<comment type="caution">
    <text evidence="2">The sequence shown here is derived from an EMBL/GenBank/DDBJ whole genome shotgun (WGS) entry which is preliminary data.</text>
</comment>
<proteinExistence type="predicted"/>
<dbReference type="InterPro" id="IPR005824">
    <property type="entry name" value="KOW"/>
</dbReference>
<name>A0AAD7HT89_9AGAR</name>